<feature type="compositionally biased region" description="Polar residues" evidence="1">
    <location>
        <begin position="25"/>
        <end position="35"/>
    </location>
</feature>
<comment type="caution">
    <text evidence="2">The sequence shown here is derived from an EMBL/GenBank/DDBJ whole genome shotgun (WGS) entry which is preliminary data.</text>
</comment>
<reference evidence="2" key="1">
    <citation type="journal article" date="2020" name="mSystems">
        <title>Genome- and Community-Level Interaction Insights into Carbon Utilization and Element Cycling Functions of Hydrothermarchaeota in Hydrothermal Sediment.</title>
        <authorList>
            <person name="Zhou Z."/>
            <person name="Liu Y."/>
            <person name="Xu W."/>
            <person name="Pan J."/>
            <person name="Luo Z.H."/>
            <person name="Li M."/>
        </authorList>
    </citation>
    <scope>NUCLEOTIDE SEQUENCE [LARGE SCALE GENOMIC DNA]</scope>
    <source>
        <strain evidence="2">SpSt-966</strain>
    </source>
</reference>
<gene>
    <name evidence="2" type="ORF">ENX73_05450</name>
</gene>
<accession>A0A7V3RF73</accession>
<feature type="compositionally biased region" description="Basic and acidic residues" evidence="1">
    <location>
        <begin position="77"/>
        <end position="97"/>
    </location>
</feature>
<name>A0A7V3RF73_9BACT</name>
<feature type="compositionally biased region" description="Basic and acidic residues" evidence="1">
    <location>
        <begin position="37"/>
        <end position="56"/>
    </location>
</feature>
<feature type="region of interest" description="Disordered" evidence="1">
    <location>
        <begin position="25"/>
        <end position="97"/>
    </location>
</feature>
<protein>
    <submittedName>
        <fullName evidence="2">Uncharacterized protein</fullName>
    </submittedName>
</protein>
<evidence type="ECO:0000256" key="1">
    <source>
        <dbReference type="SAM" id="MobiDB-lite"/>
    </source>
</evidence>
<sequence>MLRPIDLQVIIVKGIDNAQNTSYSQQLMGSAQQSKMMKYENRTDENRNKVTPRDEFGNSSNGTATDSKGNTSGSFASKERKDRLIDPYRGKVIDIRR</sequence>
<evidence type="ECO:0000313" key="2">
    <source>
        <dbReference type="EMBL" id="HGE75551.1"/>
    </source>
</evidence>
<dbReference type="AlphaFoldDB" id="A0A7V3RF73"/>
<dbReference type="EMBL" id="DTPE01000212">
    <property type="protein sequence ID" value="HGE75551.1"/>
    <property type="molecule type" value="Genomic_DNA"/>
</dbReference>
<proteinExistence type="predicted"/>
<organism evidence="2">
    <name type="scientific">Mesoaciditoga lauensis</name>
    <dbReference type="NCBI Taxonomy" id="1495039"/>
    <lineage>
        <taxon>Bacteria</taxon>
        <taxon>Thermotogati</taxon>
        <taxon>Thermotogota</taxon>
        <taxon>Thermotogae</taxon>
        <taxon>Mesoaciditogales</taxon>
        <taxon>Mesoaciditogaceae</taxon>
        <taxon>Mesoaciditoga</taxon>
    </lineage>
</organism>
<feature type="compositionally biased region" description="Polar residues" evidence="1">
    <location>
        <begin position="57"/>
        <end position="75"/>
    </location>
</feature>